<dbReference type="InterPro" id="IPR018490">
    <property type="entry name" value="cNMP-bd_dom_sf"/>
</dbReference>
<dbReference type="InterPro" id="IPR012318">
    <property type="entry name" value="HTH_CRP"/>
</dbReference>
<evidence type="ECO:0000256" key="1">
    <source>
        <dbReference type="ARBA" id="ARBA00023015"/>
    </source>
</evidence>
<dbReference type="Pfam" id="PF13545">
    <property type="entry name" value="HTH_Crp_2"/>
    <property type="match status" value="1"/>
</dbReference>
<evidence type="ECO:0000256" key="3">
    <source>
        <dbReference type="ARBA" id="ARBA00023163"/>
    </source>
</evidence>
<accession>A0A0G9MZD3</accession>
<dbReference type="RefSeq" id="WP_047003338.1">
    <property type="nucleotide sequence ID" value="NZ_LBHB01000001.1"/>
</dbReference>
<protein>
    <submittedName>
        <fullName evidence="5">Transcriptional regulator</fullName>
    </submittedName>
</protein>
<dbReference type="Gene3D" id="2.60.120.10">
    <property type="entry name" value="Jelly Rolls"/>
    <property type="match status" value="1"/>
</dbReference>
<keyword evidence="3" id="KW-0804">Transcription</keyword>
<dbReference type="SUPFAM" id="SSF46785">
    <property type="entry name" value="Winged helix' DNA-binding domain"/>
    <property type="match status" value="1"/>
</dbReference>
<keyword evidence="2" id="KW-0238">DNA-binding</keyword>
<dbReference type="InterPro" id="IPR014710">
    <property type="entry name" value="RmlC-like_jellyroll"/>
</dbReference>
<gene>
    <name evidence="5" type="ORF">AAW00_06160</name>
</gene>
<dbReference type="PROSITE" id="PS51063">
    <property type="entry name" value="HTH_CRP_2"/>
    <property type="match status" value="1"/>
</dbReference>
<dbReference type="InterPro" id="IPR036388">
    <property type="entry name" value="WH-like_DNA-bd_sf"/>
</dbReference>
<dbReference type="EMBL" id="LBHB01000001">
    <property type="protein sequence ID" value="KLE35934.1"/>
    <property type="molecule type" value="Genomic_DNA"/>
</dbReference>
<evidence type="ECO:0000256" key="2">
    <source>
        <dbReference type="ARBA" id="ARBA00023125"/>
    </source>
</evidence>
<dbReference type="GO" id="GO:0006355">
    <property type="term" value="P:regulation of DNA-templated transcription"/>
    <property type="evidence" value="ECO:0007669"/>
    <property type="project" value="InterPro"/>
</dbReference>
<dbReference type="InterPro" id="IPR036390">
    <property type="entry name" value="WH_DNA-bd_sf"/>
</dbReference>
<evidence type="ECO:0000313" key="6">
    <source>
        <dbReference type="Proteomes" id="UP000053464"/>
    </source>
</evidence>
<dbReference type="STRING" id="1581420.AAW00_06160"/>
<dbReference type="AlphaFoldDB" id="A0A0G9MZD3"/>
<evidence type="ECO:0000259" key="4">
    <source>
        <dbReference type="PROSITE" id="PS51063"/>
    </source>
</evidence>
<dbReference type="Gene3D" id="1.10.10.10">
    <property type="entry name" value="Winged helix-like DNA-binding domain superfamily/Winged helix DNA-binding domain"/>
    <property type="match status" value="1"/>
</dbReference>
<organism evidence="5 6">
    <name type="scientific">Aurantiacibacter luteus</name>
    <dbReference type="NCBI Taxonomy" id="1581420"/>
    <lineage>
        <taxon>Bacteria</taxon>
        <taxon>Pseudomonadati</taxon>
        <taxon>Pseudomonadota</taxon>
        <taxon>Alphaproteobacteria</taxon>
        <taxon>Sphingomonadales</taxon>
        <taxon>Erythrobacteraceae</taxon>
        <taxon>Aurantiacibacter</taxon>
    </lineage>
</organism>
<sequence length="252" mass="28938">MVEQSCPNTFRFLMGRARHALTAEERQIVEAMIGDVQRLEHGQEVVACGDKVDRSTFLIEGWIARLAWREERRHIVSLQIAGDFVDLHAFPLKRLDHDVIAIGPAKVGYVSHDKLEELIDAHPHLGRMLWFQTLLDAAIHREWILTMEHLTLDGRFAHLLAEMWHRLEFVGLAEEDGYAMPLTQVELADACGTTPVHLNRIVRQLREQDICHLSRGRVTIKDRARLEAVAKFDARYLYGDGPLKLRDELTVD</sequence>
<evidence type="ECO:0000313" key="5">
    <source>
        <dbReference type="EMBL" id="KLE35934.1"/>
    </source>
</evidence>
<dbReference type="OrthoDB" id="6155297at2"/>
<feature type="domain" description="HTH crp-type" evidence="4">
    <location>
        <begin position="150"/>
        <end position="224"/>
    </location>
</feature>
<comment type="caution">
    <text evidence="5">The sequence shown here is derived from an EMBL/GenBank/DDBJ whole genome shotgun (WGS) entry which is preliminary data.</text>
</comment>
<proteinExistence type="predicted"/>
<dbReference type="Proteomes" id="UP000053464">
    <property type="component" value="Unassembled WGS sequence"/>
</dbReference>
<keyword evidence="6" id="KW-1185">Reference proteome</keyword>
<dbReference type="PATRIC" id="fig|1581420.6.peg.1245"/>
<name>A0A0G9MZD3_9SPHN</name>
<reference evidence="5 6" key="1">
    <citation type="submission" date="2015-04" db="EMBL/GenBank/DDBJ databases">
        <title>The draft genome sequence of Erythrobacter luteus KA37.</title>
        <authorList>
            <person name="Zhuang L."/>
            <person name="Liu Y."/>
            <person name="Shao Z."/>
        </authorList>
    </citation>
    <scope>NUCLEOTIDE SEQUENCE [LARGE SCALE GENOMIC DNA]</scope>
    <source>
        <strain evidence="5 6">KA37</strain>
    </source>
</reference>
<dbReference type="GO" id="GO:0003677">
    <property type="term" value="F:DNA binding"/>
    <property type="evidence" value="ECO:0007669"/>
    <property type="project" value="UniProtKB-KW"/>
</dbReference>
<keyword evidence="1" id="KW-0805">Transcription regulation</keyword>
<dbReference type="SMART" id="SM00419">
    <property type="entry name" value="HTH_CRP"/>
    <property type="match status" value="1"/>
</dbReference>
<dbReference type="SUPFAM" id="SSF51206">
    <property type="entry name" value="cAMP-binding domain-like"/>
    <property type="match status" value="1"/>
</dbReference>